<dbReference type="Proteomes" id="UP000053669">
    <property type="component" value="Unassembled WGS sequence"/>
</dbReference>
<feature type="compositionally biased region" description="Polar residues" evidence="6">
    <location>
        <begin position="522"/>
        <end position="544"/>
    </location>
</feature>
<protein>
    <recommendedName>
        <fullName evidence="2">histidine kinase</fullName>
        <ecNumber evidence="2">2.7.13.3</ecNumber>
    </recommendedName>
</protein>
<feature type="transmembrane region" description="Helical" evidence="7">
    <location>
        <begin position="18"/>
        <end position="40"/>
    </location>
</feature>
<comment type="caution">
    <text evidence="9">The sequence shown here is derived from an EMBL/GenBank/DDBJ whole genome shotgun (WGS) entry which is preliminary data.</text>
</comment>
<sequence length="544" mass="57157">MPRSLEAVAALRSRLKAIVAFTATMVLLIASGTAVLVAAIGPTVGVLAAAGGVSVLVAVIALVRGGRALDSANTRLVEEQERQVEQAVRQAADEAEHQQTGHLDLQLLMEKIPGEIAGTVSVTVGKLITDALAVHRDEPAAPTQTPAGMPPSLEPFAQRVMQSILEHAAADAERRWKEVVLNLTRRVQVLLHKTVQYVDVLENEVEDGDLLKRVFRVDQSLMLAIRRLESILMSLGAPIQRFSQPQDIYGVLQSAVSMIEHYKRVDLPLMLKGSIVGEAAQDVSHMLAELLENATVFSPPSTQVVVSARPARDALRIEIRDSGLPVPTEVVDRLEHLLNARHFSVTDHASDGRTGLSVVAIVARRYRIRVKLTPSAEGNTVVLLLPAQLLVAPSVAPSSEPVRSTGAMPALVPTAPTRTALAGAESPGHGGPSGPVPSTYAGSAVGGPSLPRRLSSAGSSASGEQGVAPEPAAAAPGQPPALPRRGQGGQHMAPELRTPRESAAPAQAPAGAYNPGLMAAFQQGQATAEHTQQPLPASTDQPDN</sequence>
<evidence type="ECO:0000256" key="4">
    <source>
        <dbReference type="ARBA" id="ARBA00022679"/>
    </source>
</evidence>
<organism evidence="9 10">
    <name type="scientific">Streptomyces canus</name>
    <dbReference type="NCBI Taxonomy" id="58343"/>
    <lineage>
        <taxon>Bacteria</taxon>
        <taxon>Bacillati</taxon>
        <taxon>Actinomycetota</taxon>
        <taxon>Actinomycetes</taxon>
        <taxon>Kitasatosporales</taxon>
        <taxon>Streptomycetaceae</taxon>
        <taxon>Streptomyces</taxon>
        <taxon>Streptomyces aurantiacus group</taxon>
    </lineage>
</organism>
<keyword evidence="7" id="KW-0812">Transmembrane</keyword>
<dbReference type="EC" id="2.7.13.3" evidence="2"/>
<evidence type="ECO:0000256" key="5">
    <source>
        <dbReference type="ARBA" id="ARBA00022777"/>
    </source>
</evidence>
<feature type="transmembrane region" description="Helical" evidence="7">
    <location>
        <begin position="46"/>
        <end position="63"/>
    </location>
</feature>
<dbReference type="Gene3D" id="3.30.565.10">
    <property type="entry name" value="Histidine kinase-like ATPase, C-terminal domain"/>
    <property type="match status" value="1"/>
</dbReference>
<evidence type="ECO:0000313" key="10">
    <source>
        <dbReference type="Proteomes" id="UP000053669"/>
    </source>
</evidence>
<feature type="compositionally biased region" description="Low complexity" evidence="6">
    <location>
        <begin position="448"/>
        <end position="476"/>
    </location>
</feature>
<dbReference type="AlphaFoldDB" id="A0A117QX37"/>
<dbReference type="RefSeq" id="WP_059210563.1">
    <property type="nucleotide sequence ID" value="NZ_KQ948674.1"/>
</dbReference>
<evidence type="ECO:0000256" key="7">
    <source>
        <dbReference type="SAM" id="Phobius"/>
    </source>
</evidence>
<dbReference type="InterPro" id="IPR050428">
    <property type="entry name" value="TCS_sensor_his_kinase"/>
</dbReference>
<dbReference type="InterPro" id="IPR003594">
    <property type="entry name" value="HATPase_dom"/>
</dbReference>
<feature type="domain" description="Histidine kinase/HSP90-like ATPase" evidence="8">
    <location>
        <begin position="278"/>
        <end position="389"/>
    </location>
</feature>
<dbReference type="Pfam" id="PF02518">
    <property type="entry name" value="HATPase_c"/>
    <property type="match status" value="1"/>
</dbReference>
<dbReference type="SUPFAM" id="SSF55874">
    <property type="entry name" value="ATPase domain of HSP90 chaperone/DNA topoisomerase II/histidine kinase"/>
    <property type="match status" value="1"/>
</dbReference>
<dbReference type="SMART" id="SM00387">
    <property type="entry name" value="HATPase_c"/>
    <property type="match status" value="1"/>
</dbReference>
<keyword evidence="7" id="KW-0472">Membrane</keyword>
<gene>
    <name evidence="9" type="ORF">AQJ46_41730</name>
</gene>
<comment type="catalytic activity">
    <reaction evidence="1">
        <text>ATP + protein L-histidine = ADP + protein N-phospho-L-histidine.</text>
        <dbReference type="EC" id="2.7.13.3"/>
    </reaction>
</comment>
<dbReference type="GO" id="GO:0005886">
    <property type="term" value="C:plasma membrane"/>
    <property type="evidence" value="ECO:0007669"/>
    <property type="project" value="TreeGrafter"/>
</dbReference>
<evidence type="ECO:0000256" key="6">
    <source>
        <dbReference type="SAM" id="MobiDB-lite"/>
    </source>
</evidence>
<feature type="region of interest" description="Disordered" evidence="6">
    <location>
        <begin position="420"/>
        <end position="544"/>
    </location>
</feature>
<proteinExistence type="predicted"/>
<name>A0A117QX37_9ACTN</name>
<keyword evidence="3" id="KW-0597">Phosphoprotein</keyword>
<evidence type="ECO:0000256" key="2">
    <source>
        <dbReference type="ARBA" id="ARBA00012438"/>
    </source>
</evidence>
<accession>A0A117QX37</accession>
<dbReference type="STRING" id="58343.AQJ46_41730"/>
<evidence type="ECO:0000259" key="8">
    <source>
        <dbReference type="SMART" id="SM00387"/>
    </source>
</evidence>
<evidence type="ECO:0000313" key="9">
    <source>
        <dbReference type="EMBL" id="KUN58801.1"/>
    </source>
</evidence>
<evidence type="ECO:0000256" key="1">
    <source>
        <dbReference type="ARBA" id="ARBA00000085"/>
    </source>
</evidence>
<feature type="compositionally biased region" description="Low complexity" evidence="6">
    <location>
        <begin position="503"/>
        <end position="512"/>
    </location>
</feature>
<dbReference type="PANTHER" id="PTHR45436">
    <property type="entry name" value="SENSOR HISTIDINE KINASE YKOH"/>
    <property type="match status" value="1"/>
</dbReference>
<keyword evidence="5" id="KW-0418">Kinase</keyword>
<dbReference type="InterPro" id="IPR036890">
    <property type="entry name" value="HATPase_C_sf"/>
</dbReference>
<dbReference type="GO" id="GO:0000160">
    <property type="term" value="P:phosphorelay signal transduction system"/>
    <property type="evidence" value="ECO:0007669"/>
    <property type="project" value="TreeGrafter"/>
</dbReference>
<reference evidence="9 10" key="1">
    <citation type="submission" date="2015-10" db="EMBL/GenBank/DDBJ databases">
        <title>Draft genome sequence of Streptomyces canus DSM 40017, type strain for the species Streptomyces canus.</title>
        <authorList>
            <person name="Ruckert C."/>
            <person name="Winkler A."/>
            <person name="Kalinowski J."/>
            <person name="Kampfer P."/>
            <person name="Glaeser S."/>
        </authorList>
    </citation>
    <scope>NUCLEOTIDE SEQUENCE [LARGE SCALE GENOMIC DNA]</scope>
    <source>
        <strain evidence="9 10">DSM 40017</strain>
    </source>
</reference>
<dbReference type="EMBL" id="LMWU01000055">
    <property type="protein sequence ID" value="KUN58801.1"/>
    <property type="molecule type" value="Genomic_DNA"/>
</dbReference>
<evidence type="ECO:0000256" key="3">
    <source>
        <dbReference type="ARBA" id="ARBA00022553"/>
    </source>
</evidence>
<keyword evidence="4" id="KW-0808">Transferase</keyword>
<dbReference type="GO" id="GO:0004673">
    <property type="term" value="F:protein histidine kinase activity"/>
    <property type="evidence" value="ECO:0007669"/>
    <property type="project" value="UniProtKB-EC"/>
</dbReference>
<dbReference type="PANTHER" id="PTHR45436:SF5">
    <property type="entry name" value="SENSOR HISTIDINE KINASE TRCS"/>
    <property type="match status" value="1"/>
</dbReference>
<keyword evidence="7" id="KW-1133">Transmembrane helix</keyword>